<dbReference type="InParanoid" id="A0A804QSW5"/>
<dbReference type="Proteomes" id="UP000007305">
    <property type="component" value="Chromosome 8"/>
</dbReference>
<protein>
    <submittedName>
        <fullName evidence="1">Uncharacterized protein</fullName>
    </submittedName>
</protein>
<evidence type="ECO:0000313" key="2">
    <source>
        <dbReference type="Proteomes" id="UP000007305"/>
    </source>
</evidence>
<evidence type="ECO:0000313" key="1">
    <source>
        <dbReference type="EnsemblPlants" id="Zm00001eb357080_P001"/>
    </source>
</evidence>
<keyword evidence="2" id="KW-1185">Reference proteome</keyword>
<dbReference type="AlphaFoldDB" id="A0A804QSW5"/>
<organism evidence="1 2">
    <name type="scientific">Zea mays</name>
    <name type="common">Maize</name>
    <dbReference type="NCBI Taxonomy" id="4577"/>
    <lineage>
        <taxon>Eukaryota</taxon>
        <taxon>Viridiplantae</taxon>
        <taxon>Streptophyta</taxon>
        <taxon>Embryophyta</taxon>
        <taxon>Tracheophyta</taxon>
        <taxon>Spermatophyta</taxon>
        <taxon>Magnoliopsida</taxon>
        <taxon>Liliopsida</taxon>
        <taxon>Poales</taxon>
        <taxon>Poaceae</taxon>
        <taxon>PACMAD clade</taxon>
        <taxon>Panicoideae</taxon>
        <taxon>Andropogonodae</taxon>
        <taxon>Andropogoneae</taxon>
        <taxon>Tripsacinae</taxon>
        <taxon>Zea</taxon>
    </lineage>
</organism>
<proteinExistence type="predicted"/>
<reference evidence="1" key="3">
    <citation type="submission" date="2021-05" db="UniProtKB">
        <authorList>
            <consortium name="EnsemblPlants"/>
        </authorList>
    </citation>
    <scope>IDENTIFICATION</scope>
    <source>
        <strain evidence="1">cv. B73</strain>
    </source>
</reference>
<dbReference type="Gramene" id="Zm00001eb357080_T001">
    <property type="protein sequence ID" value="Zm00001eb357080_P001"/>
    <property type="gene ID" value="Zm00001eb357080"/>
</dbReference>
<dbReference type="EnsemblPlants" id="Zm00001eb357080_T001">
    <property type="protein sequence ID" value="Zm00001eb357080_P001"/>
    <property type="gene ID" value="Zm00001eb357080"/>
</dbReference>
<accession>A0A804QSW5</accession>
<reference evidence="1" key="2">
    <citation type="submission" date="2019-07" db="EMBL/GenBank/DDBJ databases">
        <authorList>
            <person name="Seetharam A."/>
            <person name="Woodhouse M."/>
            <person name="Cannon E."/>
        </authorList>
    </citation>
    <scope>NUCLEOTIDE SEQUENCE [LARGE SCALE GENOMIC DNA]</scope>
    <source>
        <strain evidence="1">cv. B73</strain>
    </source>
</reference>
<reference evidence="2" key="1">
    <citation type="journal article" date="2009" name="Science">
        <title>The B73 maize genome: complexity, diversity, and dynamics.</title>
        <authorList>
            <person name="Schnable P.S."/>
            <person name="Ware D."/>
            <person name="Fulton R.S."/>
            <person name="Stein J.C."/>
            <person name="Wei F."/>
            <person name="Pasternak S."/>
            <person name="Liang C."/>
            <person name="Zhang J."/>
            <person name="Fulton L."/>
            <person name="Graves T.A."/>
            <person name="Minx P."/>
            <person name="Reily A.D."/>
            <person name="Courtney L."/>
            <person name="Kruchowski S.S."/>
            <person name="Tomlinson C."/>
            <person name="Strong C."/>
            <person name="Delehaunty K."/>
            <person name="Fronick C."/>
            <person name="Courtney B."/>
            <person name="Rock S.M."/>
            <person name="Belter E."/>
            <person name="Du F."/>
            <person name="Kim K."/>
            <person name="Abbott R.M."/>
            <person name="Cotton M."/>
            <person name="Levy A."/>
            <person name="Marchetto P."/>
            <person name="Ochoa K."/>
            <person name="Jackson S.M."/>
            <person name="Gillam B."/>
            <person name="Chen W."/>
            <person name="Yan L."/>
            <person name="Higginbotham J."/>
            <person name="Cardenas M."/>
            <person name="Waligorski J."/>
            <person name="Applebaum E."/>
            <person name="Phelps L."/>
            <person name="Falcone J."/>
            <person name="Kanchi K."/>
            <person name="Thane T."/>
            <person name="Scimone A."/>
            <person name="Thane N."/>
            <person name="Henke J."/>
            <person name="Wang T."/>
            <person name="Ruppert J."/>
            <person name="Shah N."/>
            <person name="Rotter K."/>
            <person name="Hodges J."/>
            <person name="Ingenthron E."/>
            <person name="Cordes M."/>
            <person name="Kohlberg S."/>
            <person name="Sgro J."/>
            <person name="Delgado B."/>
            <person name="Mead K."/>
            <person name="Chinwalla A."/>
            <person name="Leonard S."/>
            <person name="Crouse K."/>
            <person name="Collura K."/>
            <person name="Kudrna D."/>
            <person name="Currie J."/>
            <person name="He R."/>
            <person name="Angelova A."/>
            <person name="Rajasekar S."/>
            <person name="Mueller T."/>
            <person name="Lomeli R."/>
            <person name="Scara G."/>
            <person name="Ko A."/>
            <person name="Delaney K."/>
            <person name="Wissotski M."/>
            <person name="Lopez G."/>
            <person name="Campos D."/>
            <person name="Braidotti M."/>
            <person name="Ashley E."/>
            <person name="Golser W."/>
            <person name="Kim H."/>
            <person name="Lee S."/>
            <person name="Lin J."/>
            <person name="Dujmic Z."/>
            <person name="Kim W."/>
            <person name="Talag J."/>
            <person name="Zuccolo A."/>
            <person name="Fan C."/>
            <person name="Sebastian A."/>
            <person name="Kramer M."/>
            <person name="Spiegel L."/>
            <person name="Nascimento L."/>
            <person name="Zutavern T."/>
            <person name="Miller B."/>
            <person name="Ambroise C."/>
            <person name="Muller S."/>
            <person name="Spooner W."/>
            <person name="Narechania A."/>
            <person name="Ren L."/>
            <person name="Wei S."/>
            <person name="Kumari S."/>
            <person name="Faga B."/>
            <person name="Levy M.J."/>
            <person name="McMahan L."/>
            <person name="Van Buren P."/>
            <person name="Vaughn M.W."/>
            <person name="Ying K."/>
            <person name="Yeh C.-T."/>
            <person name="Emrich S.J."/>
            <person name="Jia Y."/>
            <person name="Kalyanaraman A."/>
            <person name="Hsia A.-P."/>
            <person name="Barbazuk W.B."/>
            <person name="Baucom R.S."/>
            <person name="Brutnell T.P."/>
            <person name="Carpita N.C."/>
            <person name="Chaparro C."/>
            <person name="Chia J.-M."/>
            <person name="Deragon J.-M."/>
            <person name="Estill J.C."/>
            <person name="Fu Y."/>
            <person name="Jeddeloh J.A."/>
            <person name="Han Y."/>
            <person name="Lee H."/>
            <person name="Li P."/>
            <person name="Lisch D.R."/>
            <person name="Liu S."/>
            <person name="Liu Z."/>
            <person name="Nagel D.H."/>
            <person name="McCann M.C."/>
            <person name="SanMiguel P."/>
            <person name="Myers A.M."/>
            <person name="Nettleton D."/>
            <person name="Nguyen J."/>
            <person name="Penning B.W."/>
            <person name="Ponnala L."/>
            <person name="Schneider K.L."/>
            <person name="Schwartz D.C."/>
            <person name="Sharma A."/>
            <person name="Soderlund C."/>
            <person name="Springer N.M."/>
            <person name="Sun Q."/>
            <person name="Wang H."/>
            <person name="Waterman M."/>
            <person name="Westerman R."/>
            <person name="Wolfgruber T.K."/>
            <person name="Yang L."/>
            <person name="Yu Y."/>
            <person name="Zhang L."/>
            <person name="Zhou S."/>
            <person name="Zhu Q."/>
            <person name="Bennetzen J.L."/>
            <person name="Dawe R.K."/>
            <person name="Jiang J."/>
            <person name="Jiang N."/>
            <person name="Presting G.G."/>
            <person name="Wessler S.R."/>
            <person name="Aluru S."/>
            <person name="Martienssen R.A."/>
            <person name="Clifton S.W."/>
            <person name="McCombie W.R."/>
            <person name="Wing R.A."/>
            <person name="Wilson R.K."/>
        </authorList>
    </citation>
    <scope>NUCLEOTIDE SEQUENCE [LARGE SCALE GENOMIC DNA]</scope>
    <source>
        <strain evidence="2">cv. B73</strain>
    </source>
</reference>
<name>A0A804QSW5_MAIZE</name>
<sequence length="120" mass="13013">MPPSRRTLPPHPTSPPGLCPRRCSCWARARLVHAAAVERASGEGVECATEIEATTTSSATLPSPLSSGPMLVEALWFLDELRRNGRWWVSVGCRSVQAQIDFFVRCSTSAVNTSMLVVST</sequence>